<organism evidence="1 2">
    <name type="scientific">Apiosordaria backusii</name>
    <dbReference type="NCBI Taxonomy" id="314023"/>
    <lineage>
        <taxon>Eukaryota</taxon>
        <taxon>Fungi</taxon>
        <taxon>Dikarya</taxon>
        <taxon>Ascomycota</taxon>
        <taxon>Pezizomycotina</taxon>
        <taxon>Sordariomycetes</taxon>
        <taxon>Sordariomycetidae</taxon>
        <taxon>Sordariales</taxon>
        <taxon>Lasiosphaeriaceae</taxon>
        <taxon>Apiosordaria</taxon>
    </lineage>
</organism>
<accession>A0AA40BJG3</accession>
<gene>
    <name evidence="1" type="ORF">B0T21DRAFT_348861</name>
</gene>
<protein>
    <submittedName>
        <fullName evidence="1">Uncharacterized protein</fullName>
    </submittedName>
</protein>
<dbReference type="Proteomes" id="UP001172159">
    <property type="component" value="Unassembled WGS sequence"/>
</dbReference>
<name>A0AA40BJG3_9PEZI</name>
<dbReference type="AlphaFoldDB" id="A0AA40BJG3"/>
<evidence type="ECO:0000313" key="2">
    <source>
        <dbReference type="Proteomes" id="UP001172159"/>
    </source>
</evidence>
<comment type="caution">
    <text evidence="1">The sequence shown here is derived from an EMBL/GenBank/DDBJ whole genome shotgun (WGS) entry which is preliminary data.</text>
</comment>
<evidence type="ECO:0000313" key="1">
    <source>
        <dbReference type="EMBL" id="KAK0735360.1"/>
    </source>
</evidence>
<sequence length="146" mass="16506">MLEACCGQSLRDGAGSSGKRRRALRFSQAAKSSVLVLSAISLDDLVHRRQMLAAARNPFPAVENPSKKSVLACEKRQEPRLLPQDDGYIGWREAKRVFFEKIRQFLCRPEIKGLAVIEQESNCDGEVHEEDVAAFLEEYFPLMMHL</sequence>
<dbReference type="EMBL" id="JAUKTV010000007">
    <property type="protein sequence ID" value="KAK0735360.1"/>
    <property type="molecule type" value="Genomic_DNA"/>
</dbReference>
<reference evidence="1" key="1">
    <citation type="submission" date="2023-06" db="EMBL/GenBank/DDBJ databases">
        <title>Genome-scale phylogeny and comparative genomics of the fungal order Sordariales.</title>
        <authorList>
            <consortium name="Lawrence Berkeley National Laboratory"/>
            <person name="Hensen N."/>
            <person name="Bonometti L."/>
            <person name="Westerberg I."/>
            <person name="Brannstrom I.O."/>
            <person name="Guillou S."/>
            <person name="Cros-Aarteil S."/>
            <person name="Calhoun S."/>
            <person name="Haridas S."/>
            <person name="Kuo A."/>
            <person name="Mondo S."/>
            <person name="Pangilinan J."/>
            <person name="Riley R."/>
            <person name="Labutti K."/>
            <person name="Andreopoulos B."/>
            <person name="Lipzen A."/>
            <person name="Chen C."/>
            <person name="Yanf M."/>
            <person name="Daum C."/>
            <person name="Ng V."/>
            <person name="Clum A."/>
            <person name="Steindorff A."/>
            <person name="Ohm R."/>
            <person name="Martin F."/>
            <person name="Silar P."/>
            <person name="Natvig D."/>
            <person name="Lalanne C."/>
            <person name="Gautier V."/>
            <person name="Ament-Velasquez S.L."/>
            <person name="Kruys A."/>
            <person name="Hutchinson M.I."/>
            <person name="Powell A.J."/>
            <person name="Barry K."/>
            <person name="Miller A.N."/>
            <person name="Grigoriev I.V."/>
            <person name="Debuchy R."/>
            <person name="Gladieux P."/>
            <person name="Thoren M.H."/>
            <person name="Johannesson H."/>
        </authorList>
    </citation>
    <scope>NUCLEOTIDE SEQUENCE</scope>
    <source>
        <strain evidence="1">CBS 540.89</strain>
    </source>
</reference>
<proteinExistence type="predicted"/>
<keyword evidence="2" id="KW-1185">Reference proteome</keyword>